<evidence type="ECO:0000259" key="1">
    <source>
        <dbReference type="Pfam" id="PF07484"/>
    </source>
</evidence>
<keyword evidence="4" id="KW-1185">Reference proteome</keyword>
<dbReference type="EMBL" id="CP021404">
    <property type="protein sequence ID" value="ATI41956.1"/>
    <property type="molecule type" value="Genomic_DNA"/>
</dbReference>
<sequence>MPDFQTLHTEAGLAAIYAASGSEQITLTHMAVGDGGGLDVIPDPSQTALVREVFRAEINRVYKPDPSGDPTRFAAELVVPATEGGFTLREVGVFDADGSLFAVGNLPATYKPTEADGAYADTVIRLEFIVSNAEVITLRVDPNVAVASQQWVVNNIVAATVIPGGTTQQVLRKVSNADGDVEWADPTDANITVSTIEERQVLAGGQTQVDLTLTNTTGLAVYIEGLRLPNEAIAEGWQPDGSLSTRLHLGQSYPAGSELIAVQNEPASALPEALRKDQNLADVPDKAAGRANLGVPSLDQMRQRTPTGAVMDFAMPTAPAGWLKCNGAEISRTVYADLFNAIGTIWGGGNGSTTFNLPDFRGEFRRGWDDGRGIDAGRSFAAAQADAFRAHTHQLVGNDADTGGQSRAVHIDDDGKEGRIDVTEPTGGNETRPRNIAVLTCIKF</sequence>
<dbReference type="Proteomes" id="UP000219050">
    <property type="component" value="Chromosome"/>
</dbReference>
<feature type="domain" description="Phage tail collar" evidence="1">
    <location>
        <begin position="308"/>
        <end position="364"/>
    </location>
</feature>
<evidence type="ECO:0000259" key="2">
    <source>
        <dbReference type="Pfam" id="PF12571"/>
    </source>
</evidence>
<reference evidence="3 4" key="1">
    <citation type="submission" date="2017-05" db="EMBL/GenBank/DDBJ databases">
        <title>Comparative genomic and metabolic analysis of manganese-oxidizing mechanisms in Celeribater manganoxidans DY25T: its adaption to the environment of polymetallic nodule.</title>
        <authorList>
            <person name="Wang X."/>
        </authorList>
    </citation>
    <scope>NUCLEOTIDE SEQUENCE [LARGE SCALE GENOMIC DNA]</scope>
    <source>
        <strain evidence="3 4">DY25</strain>
    </source>
</reference>
<dbReference type="Pfam" id="PF07484">
    <property type="entry name" value="Collar"/>
    <property type="match status" value="1"/>
</dbReference>
<dbReference type="Gene3D" id="3.90.1340.10">
    <property type="entry name" value="Phage tail collar domain"/>
    <property type="match status" value="1"/>
</dbReference>
<protein>
    <submittedName>
        <fullName evidence="3">Uncharacterized protein</fullName>
    </submittedName>
</protein>
<dbReference type="RefSeq" id="WP_097373260.1">
    <property type="nucleotide sequence ID" value="NZ_CP021404.1"/>
</dbReference>
<dbReference type="InterPro" id="IPR011083">
    <property type="entry name" value="Phage_tail_collar_dom"/>
</dbReference>
<gene>
    <name evidence="3" type="ORF">CBW24_08025</name>
</gene>
<dbReference type="KEGG" id="cmag:CBW24_08025"/>
<name>A0A291LYY5_9RHOB</name>
<dbReference type="InterPro" id="IPR037053">
    <property type="entry name" value="Phage_tail_collar_dom_sf"/>
</dbReference>
<dbReference type="SUPFAM" id="SSF88874">
    <property type="entry name" value="Receptor-binding domain of short tail fibre protein gp12"/>
    <property type="match status" value="1"/>
</dbReference>
<dbReference type="OrthoDB" id="7710585at2"/>
<evidence type="ECO:0000313" key="4">
    <source>
        <dbReference type="Proteomes" id="UP000219050"/>
    </source>
</evidence>
<dbReference type="Pfam" id="PF12571">
    <property type="entry name" value="Phage_tail_fib"/>
    <property type="match status" value="1"/>
</dbReference>
<proteinExistence type="predicted"/>
<dbReference type="PANTHER" id="PTHR35191">
    <property type="entry name" value="PROPHAGE SIDE TAIL FIBER PROTEIN HOMOLOG STFQ-RELATED"/>
    <property type="match status" value="1"/>
</dbReference>
<dbReference type="AlphaFoldDB" id="A0A291LYY5"/>
<organism evidence="3 4">
    <name type="scientific">Pacificitalea manganoxidans</name>
    <dbReference type="NCBI Taxonomy" id="1411902"/>
    <lineage>
        <taxon>Bacteria</taxon>
        <taxon>Pseudomonadati</taxon>
        <taxon>Pseudomonadota</taxon>
        <taxon>Alphaproteobacteria</taxon>
        <taxon>Rhodobacterales</taxon>
        <taxon>Paracoccaceae</taxon>
        <taxon>Pacificitalea</taxon>
    </lineage>
</organism>
<accession>A0A291LYY5</accession>
<feature type="domain" description="Phage tail fibre protein N-terminal" evidence="2">
    <location>
        <begin position="3"/>
        <end position="150"/>
    </location>
</feature>
<dbReference type="PANTHER" id="PTHR35191:SF1">
    <property type="entry name" value="PROPHAGE SIDE TAIL FIBER PROTEIN HOMOLOG STFQ-RELATED"/>
    <property type="match status" value="1"/>
</dbReference>
<evidence type="ECO:0000313" key="3">
    <source>
        <dbReference type="EMBL" id="ATI41956.1"/>
    </source>
</evidence>
<dbReference type="InterPro" id="IPR051934">
    <property type="entry name" value="Phage_Tail_Fiber_Structural"/>
</dbReference>
<dbReference type="InterPro" id="IPR022225">
    <property type="entry name" value="Phage_tail_fibre_N"/>
</dbReference>